<feature type="domain" description="ABC transmembrane type-2" evidence="12">
    <location>
        <begin position="27"/>
        <end position="252"/>
    </location>
</feature>
<keyword evidence="5" id="KW-0762">Sugar transport</keyword>
<proteinExistence type="inferred from homology"/>
<name>A0A1I0RQC1_9RHOB</name>
<gene>
    <name evidence="13" type="ORF">SAMN04488515_3086</name>
</gene>
<dbReference type="PANTHER" id="PTHR30413:SF10">
    <property type="entry name" value="CAPSULE POLYSACCHARIDE EXPORT INNER-MEMBRANE PROTEIN CTRC"/>
    <property type="match status" value="1"/>
</dbReference>
<feature type="transmembrane region" description="Helical" evidence="11">
    <location>
        <begin position="171"/>
        <end position="189"/>
    </location>
</feature>
<dbReference type="PANTHER" id="PTHR30413">
    <property type="entry name" value="INNER MEMBRANE TRANSPORT PERMEASE"/>
    <property type="match status" value="1"/>
</dbReference>
<keyword evidence="9" id="KW-0625">Polysaccharide transport</keyword>
<dbReference type="EMBL" id="FOIZ01000002">
    <property type="protein sequence ID" value="SEW43483.1"/>
    <property type="molecule type" value="Genomic_DNA"/>
</dbReference>
<evidence type="ECO:0000256" key="10">
    <source>
        <dbReference type="ARBA" id="ARBA00023136"/>
    </source>
</evidence>
<evidence type="ECO:0000313" key="13">
    <source>
        <dbReference type="EMBL" id="SEW43483.1"/>
    </source>
</evidence>
<dbReference type="OrthoDB" id="8479094at2"/>
<reference evidence="13 14" key="1">
    <citation type="submission" date="2016-10" db="EMBL/GenBank/DDBJ databases">
        <authorList>
            <person name="de Groot N.N."/>
        </authorList>
    </citation>
    <scope>NUCLEOTIDE SEQUENCE [LARGE SCALE GENOMIC DNA]</scope>
    <source>
        <strain evidence="13 14">DSM 17925</strain>
    </source>
</reference>
<dbReference type="Proteomes" id="UP000199167">
    <property type="component" value="Unassembled WGS sequence"/>
</dbReference>
<feature type="transmembrane region" description="Helical" evidence="11">
    <location>
        <begin position="227"/>
        <end position="248"/>
    </location>
</feature>
<dbReference type="STRING" id="364200.SAMN04488515_3086"/>
<evidence type="ECO:0000256" key="9">
    <source>
        <dbReference type="ARBA" id="ARBA00023047"/>
    </source>
</evidence>
<keyword evidence="8 11" id="KW-1133">Transmembrane helix</keyword>
<feature type="transmembrane region" description="Helical" evidence="11">
    <location>
        <begin position="56"/>
        <end position="74"/>
    </location>
</feature>
<keyword evidence="10 11" id="KW-0472">Membrane</keyword>
<dbReference type="GO" id="GO:0140359">
    <property type="term" value="F:ABC-type transporter activity"/>
    <property type="evidence" value="ECO:0007669"/>
    <property type="project" value="InterPro"/>
</dbReference>
<evidence type="ECO:0000313" key="14">
    <source>
        <dbReference type="Proteomes" id="UP000199167"/>
    </source>
</evidence>
<evidence type="ECO:0000256" key="8">
    <source>
        <dbReference type="ARBA" id="ARBA00022989"/>
    </source>
</evidence>
<keyword evidence="7" id="KW-0972">Capsule biogenesis/degradation</keyword>
<dbReference type="Pfam" id="PF01061">
    <property type="entry name" value="ABC2_membrane"/>
    <property type="match status" value="1"/>
</dbReference>
<organism evidence="13 14">
    <name type="scientific">Cognatiyoonia koreensis</name>
    <dbReference type="NCBI Taxonomy" id="364200"/>
    <lineage>
        <taxon>Bacteria</taxon>
        <taxon>Pseudomonadati</taxon>
        <taxon>Pseudomonadota</taxon>
        <taxon>Alphaproteobacteria</taxon>
        <taxon>Rhodobacterales</taxon>
        <taxon>Paracoccaceae</taxon>
        <taxon>Cognatiyoonia</taxon>
    </lineage>
</organism>
<dbReference type="AlphaFoldDB" id="A0A1I0RQC1"/>
<feature type="transmembrane region" description="Helical" evidence="11">
    <location>
        <begin position="112"/>
        <end position="131"/>
    </location>
</feature>
<dbReference type="InterPro" id="IPR047817">
    <property type="entry name" value="ABC2_TM_bact-type"/>
</dbReference>
<keyword evidence="14" id="KW-1185">Reference proteome</keyword>
<evidence type="ECO:0000259" key="12">
    <source>
        <dbReference type="PROSITE" id="PS51012"/>
    </source>
</evidence>
<feature type="transmembrane region" description="Helical" evidence="11">
    <location>
        <begin position="137"/>
        <end position="159"/>
    </location>
</feature>
<evidence type="ECO:0000256" key="4">
    <source>
        <dbReference type="ARBA" id="ARBA00022475"/>
    </source>
</evidence>
<evidence type="ECO:0000256" key="1">
    <source>
        <dbReference type="ARBA" id="ARBA00004651"/>
    </source>
</evidence>
<evidence type="ECO:0000256" key="11">
    <source>
        <dbReference type="RuleBase" id="RU361157"/>
    </source>
</evidence>
<comment type="subcellular location">
    <subcellularLocation>
        <location evidence="11">Cell inner membrane</location>
        <topology evidence="11">Multi-pass membrane protein</topology>
    </subcellularLocation>
    <subcellularLocation>
        <location evidence="1">Cell membrane</location>
        <topology evidence="1">Multi-pass membrane protein</topology>
    </subcellularLocation>
</comment>
<accession>A0A1I0RQC1</accession>
<dbReference type="RefSeq" id="WP_089996668.1">
    <property type="nucleotide sequence ID" value="NZ_FOIZ01000002.1"/>
</dbReference>
<evidence type="ECO:0000256" key="3">
    <source>
        <dbReference type="ARBA" id="ARBA00022448"/>
    </source>
</evidence>
<dbReference type="InterPro" id="IPR013525">
    <property type="entry name" value="ABC2_TM"/>
</dbReference>
<evidence type="ECO:0000256" key="7">
    <source>
        <dbReference type="ARBA" id="ARBA00022903"/>
    </source>
</evidence>
<dbReference type="InterPro" id="IPR000412">
    <property type="entry name" value="ABC_2_transport"/>
</dbReference>
<comment type="similarity">
    <text evidence="2 11">Belongs to the ABC-2 integral membrane protein family.</text>
</comment>
<evidence type="ECO:0000256" key="5">
    <source>
        <dbReference type="ARBA" id="ARBA00022597"/>
    </source>
</evidence>
<keyword evidence="3 11" id="KW-0813">Transport</keyword>
<keyword evidence="4 11" id="KW-1003">Cell membrane</keyword>
<dbReference type="PRINTS" id="PR00164">
    <property type="entry name" value="ABC2TRNSPORT"/>
</dbReference>
<keyword evidence="6 11" id="KW-0812">Transmembrane</keyword>
<sequence>MSIALYPDRIAALIRRERLTRFSGGVIGHFWAYLTPIAWIAFVVILFHALNRAPPIYVPAEIFVATGILPYLAFRQTITSLSRAIPANRSLLYLPQVTSHDILTASGLRDGLNLIISALVIFGGITLIYGNRLPADAAQVVTGLALAWFLAIGVGRFIAAVGLISDSFARFVPILLRPVFWLSGIFYTATELPPAVQDALWYSPLLHVTEIVREGYFLGYTSPVATVWYPVFCGAFFYVVASPIETAIMRRRIARYRL</sequence>
<evidence type="ECO:0000256" key="2">
    <source>
        <dbReference type="ARBA" id="ARBA00007783"/>
    </source>
</evidence>
<feature type="transmembrane region" description="Helical" evidence="11">
    <location>
        <begin position="30"/>
        <end position="50"/>
    </location>
</feature>
<evidence type="ECO:0000256" key="6">
    <source>
        <dbReference type="ARBA" id="ARBA00022692"/>
    </source>
</evidence>
<dbReference type="GO" id="GO:0015920">
    <property type="term" value="P:lipopolysaccharide transport"/>
    <property type="evidence" value="ECO:0007669"/>
    <property type="project" value="TreeGrafter"/>
</dbReference>
<dbReference type="PROSITE" id="PS51012">
    <property type="entry name" value="ABC_TM2"/>
    <property type="match status" value="1"/>
</dbReference>
<dbReference type="GO" id="GO:0015774">
    <property type="term" value="P:polysaccharide transport"/>
    <property type="evidence" value="ECO:0007669"/>
    <property type="project" value="UniProtKB-KW"/>
</dbReference>
<dbReference type="GO" id="GO:0043190">
    <property type="term" value="C:ATP-binding cassette (ABC) transporter complex"/>
    <property type="evidence" value="ECO:0007669"/>
    <property type="project" value="InterPro"/>
</dbReference>
<protein>
    <recommendedName>
        <fullName evidence="11">Transport permease protein</fullName>
    </recommendedName>
</protein>